<protein>
    <submittedName>
        <fullName evidence="1">Uncharacterized protein</fullName>
    </submittedName>
</protein>
<comment type="caution">
    <text evidence="1">The sequence shown here is derived from an EMBL/GenBank/DDBJ whole genome shotgun (WGS) entry which is preliminary data.</text>
</comment>
<dbReference type="Proteomes" id="UP000807159">
    <property type="component" value="Chromosome 3"/>
</dbReference>
<organism evidence="1 2">
    <name type="scientific">Populus deltoides</name>
    <name type="common">Eastern poplar</name>
    <name type="synonym">Eastern cottonwood</name>
    <dbReference type="NCBI Taxonomy" id="3696"/>
    <lineage>
        <taxon>Eukaryota</taxon>
        <taxon>Viridiplantae</taxon>
        <taxon>Streptophyta</taxon>
        <taxon>Embryophyta</taxon>
        <taxon>Tracheophyta</taxon>
        <taxon>Spermatophyta</taxon>
        <taxon>Magnoliopsida</taxon>
        <taxon>eudicotyledons</taxon>
        <taxon>Gunneridae</taxon>
        <taxon>Pentapetalae</taxon>
        <taxon>rosids</taxon>
        <taxon>fabids</taxon>
        <taxon>Malpighiales</taxon>
        <taxon>Salicaceae</taxon>
        <taxon>Saliceae</taxon>
        <taxon>Populus</taxon>
    </lineage>
</organism>
<proteinExistence type="predicted"/>
<evidence type="ECO:0000313" key="2">
    <source>
        <dbReference type="Proteomes" id="UP000807159"/>
    </source>
</evidence>
<keyword evidence="2" id="KW-1185">Reference proteome</keyword>
<feature type="non-terminal residue" evidence="1">
    <location>
        <position position="74"/>
    </location>
</feature>
<evidence type="ECO:0000313" key="1">
    <source>
        <dbReference type="EMBL" id="KAH8513757.1"/>
    </source>
</evidence>
<dbReference type="EMBL" id="JACEGQ020000003">
    <property type="protein sequence ID" value="KAH8513757.1"/>
    <property type="molecule type" value="Genomic_DNA"/>
</dbReference>
<sequence>NYVTTVLLDLLQCQILCRHLKGDMLSIMLHKGTRWVSRQLLESEFSTWILCFGSGNDFMSQDYMAHGSQGLFTQ</sequence>
<dbReference type="AlphaFoldDB" id="A0A8T2Z8L5"/>
<reference evidence="1" key="1">
    <citation type="journal article" date="2021" name="J. Hered.">
        <title>Genome Assembly of Salicaceae Populus deltoides (Eastern Cottonwood) I-69 Based on Nanopore Sequencing and Hi-C Technologies.</title>
        <authorList>
            <person name="Bai S."/>
            <person name="Wu H."/>
            <person name="Zhang J."/>
            <person name="Pan Z."/>
            <person name="Zhao W."/>
            <person name="Li Z."/>
            <person name="Tong C."/>
        </authorList>
    </citation>
    <scope>NUCLEOTIDE SEQUENCE</scope>
    <source>
        <tissue evidence="1">Leaf</tissue>
    </source>
</reference>
<gene>
    <name evidence="1" type="ORF">H0E87_006862</name>
</gene>
<name>A0A8T2Z8L5_POPDE</name>
<accession>A0A8T2Z8L5</accession>
<feature type="non-terminal residue" evidence="1">
    <location>
        <position position="1"/>
    </location>
</feature>